<dbReference type="AlphaFoldDB" id="A0A1C1YRD2"/>
<evidence type="ECO:0000313" key="2">
    <source>
        <dbReference type="Proteomes" id="UP000094795"/>
    </source>
</evidence>
<dbReference type="InterPro" id="IPR025427">
    <property type="entry name" value="DUF4160"/>
</dbReference>
<gene>
    <name evidence="1" type="ORF">AWJ14_11905</name>
</gene>
<dbReference type="OrthoDB" id="122670at2"/>
<keyword evidence="2" id="KW-1185">Reference proteome</keyword>
<dbReference type="RefSeq" id="WP_066182982.1">
    <property type="nucleotide sequence ID" value="NZ_LQZT01000048.1"/>
</dbReference>
<evidence type="ECO:0000313" key="1">
    <source>
        <dbReference type="EMBL" id="OCW55930.1"/>
    </source>
</evidence>
<organism evidence="1 2">
    <name type="scientific">Hoeflea olei</name>
    <dbReference type="NCBI Taxonomy" id="1480615"/>
    <lineage>
        <taxon>Bacteria</taxon>
        <taxon>Pseudomonadati</taxon>
        <taxon>Pseudomonadota</taxon>
        <taxon>Alphaproteobacteria</taxon>
        <taxon>Hyphomicrobiales</taxon>
        <taxon>Rhizobiaceae</taxon>
        <taxon>Hoeflea</taxon>
    </lineage>
</organism>
<proteinExistence type="predicted"/>
<dbReference type="Proteomes" id="UP000094795">
    <property type="component" value="Unassembled WGS sequence"/>
</dbReference>
<reference evidence="1 2" key="1">
    <citation type="submission" date="2015-12" db="EMBL/GenBank/DDBJ databases">
        <authorList>
            <person name="Shamseldin A."/>
            <person name="Moawad H."/>
            <person name="Abd El-Rahim W.M."/>
            <person name="Sadowsky M.J."/>
        </authorList>
    </citation>
    <scope>NUCLEOTIDE SEQUENCE [LARGE SCALE GENOMIC DNA]</scope>
    <source>
        <strain evidence="1 2">JC234</strain>
    </source>
</reference>
<dbReference type="EMBL" id="LQZT01000048">
    <property type="protein sequence ID" value="OCW55930.1"/>
    <property type="molecule type" value="Genomic_DNA"/>
</dbReference>
<dbReference type="Pfam" id="PF13711">
    <property type="entry name" value="DUF4160"/>
    <property type="match status" value="1"/>
</dbReference>
<sequence>MPTVLRKYGFRFHLYGFDMGEPRHIHVAGHGGTAKIWLEPVKLVEAKGFNATDMRRIMDVVEEHQRQFVEAWDEFAKSVS</sequence>
<dbReference type="STRING" id="1480615.AWJ14_11905"/>
<name>A0A1C1YRD2_9HYPH</name>
<evidence type="ECO:0008006" key="3">
    <source>
        <dbReference type="Google" id="ProtNLM"/>
    </source>
</evidence>
<accession>A0A1C1YRD2</accession>
<protein>
    <recommendedName>
        <fullName evidence="3">DUF4160 domain-containing protein</fullName>
    </recommendedName>
</protein>
<comment type="caution">
    <text evidence="1">The sequence shown here is derived from an EMBL/GenBank/DDBJ whole genome shotgun (WGS) entry which is preliminary data.</text>
</comment>